<comment type="subcellular location">
    <subcellularLocation>
        <location evidence="1 6">Membrane</location>
        <topology evidence="1 6">Multi-pass membrane protein</topology>
    </subcellularLocation>
</comment>
<evidence type="ECO:0000256" key="4">
    <source>
        <dbReference type="ARBA" id="ARBA00022989"/>
    </source>
</evidence>
<dbReference type="Proteomes" id="UP000241818">
    <property type="component" value="Unassembled WGS sequence"/>
</dbReference>
<gene>
    <name evidence="8" type="ORF">M430DRAFT_15063</name>
</gene>
<feature type="transmembrane region" description="Helical" evidence="6">
    <location>
        <begin position="167"/>
        <end position="188"/>
    </location>
</feature>
<dbReference type="GO" id="GO:0005375">
    <property type="term" value="F:copper ion transmembrane transporter activity"/>
    <property type="evidence" value="ECO:0007669"/>
    <property type="project" value="UniProtKB-UniRule"/>
</dbReference>
<accession>A0A2T3BEK0</accession>
<reference evidence="8 9" key="1">
    <citation type="journal article" date="2018" name="New Phytol.">
        <title>Comparative genomics and transcriptomics depict ericoid mycorrhizal fungi as versatile saprotrophs and plant mutualists.</title>
        <authorList>
            <person name="Martino E."/>
            <person name="Morin E."/>
            <person name="Grelet G.A."/>
            <person name="Kuo A."/>
            <person name="Kohler A."/>
            <person name="Daghino S."/>
            <person name="Barry K.W."/>
            <person name="Cichocki N."/>
            <person name="Clum A."/>
            <person name="Dockter R.B."/>
            <person name="Hainaut M."/>
            <person name="Kuo R.C."/>
            <person name="LaButti K."/>
            <person name="Lindahl B.D."/>
            <person name="Lindquist E.A."/>
            <person name="Lipzen A."/>
            <person name="Khouja H.R."/>
            <person name="Magnuson J."/>
            <person name="Murat C."/>
            <person name="Ohm R.A."/>
            <person name="Singer S.W."/>
            <person name="Spatafora J.W."/>
            <person name="Wang M."/>
            <person name="Veneault-Fourrey C."/>
            <person name="Henrissat B."/>
            <person name="Grigoriev I.V."/>
            <person name="Martin F.M."/>
            <person name="Perotto S."/>
        </authorList>
    </citation>
    <scope>NUCLEOTIDE SEQUENCE [LARGE SCALE GENOMIC DNA]</scope>
    <source>
        <strain evidence="8 9">ATCC 22711</strain>
    </source>
</reference>
<dbReference type="InParanoid" id="A0A2T3BEK0"/>
<keyword evidence="6" id="KW-0186">Copper</keyword>
<dbReference type="PANTHER" id="PTHR12483">
    <property type="entry name" value="SOLUTE CARRIER FAMILY 31 COPPER TRANSPORTERS"/>
    <property type="match status" value="1"/>
</dbReference>
<dbReference type="PANTHER" id="PTHR12483:SF73">
    <property type="entry name" value="COPPER TRANSPORT PROTEIN CTR3"/>
    <property type="match status" value="1"/>
</dbReference>
<evidence type="ECO:0000256" key="3">
    <source>
        <dbReference type="ARBA" id="ARBA00022692"/>
    </source>
</evidence>
<evidence type="ECO:0000256" key="6">
    <source>
        <dbReference type="RuleBase" id="RU367022"/>
    </source>
</evidence>
<feature type="region of interest" description="Disordered" evidence="7">
    <location>
        <begin position="108"/>
        <end position="135"/>
    </location>
</feature>
<keyword evidence="3 6" id="KW-0812">Transmembrane</keyword>
<name>A0A2T3BEK0_AMORE</name>
<proteinExistence type="inferred from homology"/>
<dbReference type="OrthoDB" id="161814at2759"/>
<dbReference type="RefSeq" id="XP_024725327.1">
    <property type="nucleotide sequence ID" value="XM_024863176.1"/>
</dbReference>
<keyword evidence="6" id="KW-0406">Ion transport</keyword>
<sequence length="196" mass="21900">MDMGTSTMSMAGMPTATSSGASHATSTGMSMHMSGNCKISMLWNWYTIDSCFISRSWHITSKGMFAGFCIGVVLLVMFLEFLRRLAKEYDRYLLRQYKRAQQRASVIQSRVTGKDGPGNNSSENSTTVTTTAPSTSRPNIFQQAVRATLHMMQFAVAYFIMMLAMYYNGYCIICIIAGAWLGAFVFSWESVSLFHK</sequence>
<keyword evidence="4 6" id="KW-1133">Transmembrane helix</keyword>
<dbReference type="STRING" id="857342.A0A2T3BEK0"/>
<protein>
    <recommendedName>
        <fullName evidence="6">Copper transport protein</fullName>
    </recommendedName>
</protein>
<keyword evidence="9" id="KW-1185">Reference proteome</keyword>
<feature type="compositionally biased region" description="Low complexity" evidence="7">
    <location>
        <begin position="119"/>
        <end position="135"/>
    </location>
</feature>
<evidence type="ECO:0000313" key="9">
    <source>
        <dbReference type="Proteomes" id="UP000241818"/>
    </source>
</evidence>
<dbReference type="Pfam" id="PF04145">
    <property type="entry name" value="Ctr"/>
    <property type="match status" value="1"/>
</dbReference>
<dbReference type="FunCoup" id="A0A2T3BEK0">
    <property type="interactions" value="23"/>
</dbReference>
<dbReference type="AlphaFoldDB" id="A0A2T3BEK0"/>
<dbReference type="GO" id="GO:0016020">
    <property type="term" value="C:membrane"/>
    <property type="evidence" value="ECO:0007669"/>
    <property type="project" value="UniProtKB-SubCell"/>
</dbReference>
<dbReference type="EMBL" id="KZ679006">
    <property type="protein sequence ID" value="PSS27802.1"/>
    <property type="molecule type" value="Genomic_DNA"/>
</dbReference>
<evidence type="ECO:0000256" key="7">
    <source>
        <dbReference type="SAM" id="MobiDB-lite"/>
    </source>
</evidence>
<evidence type="ECO:0000256" key="1">
    <source>
        <dbReference type="ARBA" id="ARBA00004141"/>
    </source>
</evidence>
<keyword evidence="5 6" id="KW-0472">Membrane</keyword>
<evidence type="ECO:0000256" key="5">
    <source>
        <dbReference type="ARBA" id="ARBA00023136"/>
    </source>
</evidence>
<evidence type="ECO:0000256" key="2">
    <source>
        <dbReference type="ARBA" id="ARBA00006921"/>
    </source>
</evidence>
<comment type="similarity">
    <text evidence="2 6">Belongs to the copper transporter (Ctr) (TC 1.A.56) family. SLC31A subfamily.</text>
</comment>
<keyword evidence="6" id="KW-0187">Copper transport</keyword>
<keyword evidence="6" id="KW-0813">Transport</keyword>
<feature type="region of interest" description="Disordered" evidence="7">
    <location>
        <begin position="1"/>
        <end position="21"/>
    </location>
</feature>
<dbReference type="GeneID" id="36571257"/>
<feature type="transmembrane region" description="Helical" evidence="6">
    <location>
        <begin position="64"/>
        <end position="82"/>
    </location>
</feature>
<organism evidence="8 9">
    <name type="scientific">Amorphotheca resinae ATCC 22711</name>
    <dbReference type="NCBI Taxonomy" id="857342"/>
    <lineage>
        <taxon>Eukaryota</taxon>
        <taxon>Fungi</taxon>
        <taxon>Dikarya</taxon>
        <taxon>Ascomycota</taxon>
        <taxon>Pezizomycotina</taxon>
        <taxon>Leotiomycetes</taxon>
        <taxon>Helotiales</taxon>
        <taxon>Amorphothecaceae</taxon>
        <taxon>Amorphotheca</taxon>
    </lineage>
</organism>
<dbReference type="InterPro" id="IPR007274">
    <property type="entry name" value="Cop_transporter"/>
</dbReference>
<evidence type="ECO:0000313" key="8">
    <source>
        <dbReference type="EMBL" id="PSS27802.1"/>
    </source>
</evidence>